<dbReference type="NCBIfam" id="TIGR01800">
    <property type="entry name" value="cit_synth_II"/>
    <property type="match status" value="1"/>
</dbReference>
<dbReference type="Gene3D" id="1.10.230.10">
    <property type="entry name" value="Cytochrome P450-Terp, domain 2"/>
    <property type="match status" value="1"/>
</dbReference>
<dbReference type="GO" id="GO:0006099">
    <property type="term" value="P:tricarboxylic acid cycle"/>
    <property type="evidence" value="ECO:0007669"/>
    <property type="project" value="UniProtKB-UniPathway"/>
</dbReference>
<dbReference type="GO" id="GO:0005975">
    <property type="term" value="P:carbohydrate metabolic process"/>
    <property type="evidence" value="ECO:0007669"/>
    <property type="project" value="TreeGrafter"/>
</dbReference>
<dbReference type="GO" id="GO:0005737">
    <property type="term" value="C:cytoplasm"/>
    <property type="evidence" value="ECO:0007669"/>
    <property type="project" value="InterPro"/>
</dbReference>
<dbReference type="CDD" id="cd06118">
    <property type="entry name" value="citrate_synt_like_1"/>
    <property type="match status" value="1"/>
</dbReference>
<keyword evidence="3" id="KW-0816">Tricarboxylic acid cycle</keyword>
<accession>D2EFP4</accession>
<dbReference type="PRINTS" id="PR00143">
    <property type="entry name" value="CITRTSNTHASE"/>
</dbReference>
<dbReference type="Gene3D" id="1.10.580.10">
    <property type="entry name" value="Citrate Synthase, domain 1"/>
    <property type="match status" value="1"/>
</dbReference>
<dbReference type="InterPro" id="IPR036969">
    <property type="entry name" value="Citrate_synthase_sf"/>
</dbReference>
<comment type="similarity">
    <text evidence="2 6 8">Belongs to the citrate synthase family.</text>
</comment>
<comment type="pathway">
    <text evidence="1">Carbohydrate metabolism; tricarboxylic acid cycle.</text>
</comment>
<dbReference type="PROSITE" id="PS00480">
    <property type="entry name" value="CITRATE_SYNTHASE"/>
    <property type="match status" value="1"/>
</dbReference>
<dbReference type="Proteomes" id="UP000009375">
    <property type="component" value="Unassembled WGS sequence"/>
</dbReference>
<dbReference type="InterPro" id="IPR016142">
    <property type="entry name" value="Citrate_synth-like_lrg_a-sub"/>
</dbReference>
<name>D2EFP4_PARA4</name>
<dbReference type="InterPro" id="IPR011278">
    <property type="entry name" value="2-MeCitrate/Citrate_synth_II"/>
</dbReference>
<organism evidence="9 10">
    <name type="scientific">Candidatus Parvarchaeum acidiphilum ARMAN-4</name>
    <dbReference type="NCBI Taxonomy" id="662760"/>
    <lineage>
        <taxon>Archaea</taxon>
        <taxon>Candidatus Parvarchaeota</taxon>
        <taxon>Candidatus Parvarchaeum</taxon>
    </lineage>
</organism>
<evidence type="ECO:0000256" key="2">
    <source>
        <dbReference type="ARBA" id="ARBA00010566"/>
    </source>
</evidence>
<dbReference type="InterPro" id="IPR002020">
    <property type="entry name" value="Citrate_synthase"/>
</dbReference>
<sequence length="382" mass="43027">MAEEIEIKEGLQGVYITKSSICKVDGQEGKLYYRGYKIEDLANYSSYEEVCYLLLYSKLPNSKELSDFIAKMKEERAIPENTKDIIRKFSKESQALDALRTAMSSLSADDSKPYSDNENENIEKAIKIIAKTATISAAIGRIKEGKEMIEPDNSLNHSANFLYMLTGNKPDKDSEKLMDVMFILHAEHSSNASTFATLVACSTLADIYAGVTAGVAALKGPLHGGADEAAVKMMKEIGNPENTENYIEEALAGKKKIMGFGHRVYKTYDPRAKILKSYLDKIKGNSDSEINKLIEISLRAEKMMIDKLGKSHGIWPNVDFFSGPLYMHLEIKPEMFDTVFASSRTVGWCSHVIEYWRDNKLFRPLEEYVGKIDLEYLPIEKR</sequence>
<dbReference type="UniPathway" id="UPA00223"/>
<dbReference type="EMBL" id="GG730048">
    <property type="protein sequence ID" value="EEZ92818.1"/>
    <property type="molecule type" value="Genomic_DNA"/>
</dbReference>
<dbReference type="GO" id="GO:0036440">
    <property type="term" value="F:citrate synthase activity"/>
    <property type="evidence" value="ECO:0007669"/>
    <property type="project" value="UniProtKB-EC"/>
</dbReference>
<evidence type="ECO:0000256" key="3">
    <source>
        <dbReference type="ARBA" id="ARBA00022532"/>
    </source>
</evidence>
<evidence type="ECO:0000256" key="8">
    <source>
        <dbReference type="RuleBase" id="RU000441"/>
    </source>
</evidence>
<dbReference type="PIRSF" id="PIRSF001369">
    <property type="entry name" value="Citrate_synth"/>
    <property type="match status" value="1"/>
</dbReference>
<keyword evidence="4 6" id="KW-0808">Transferase</keyword>
<gene>
    <name evidence="9" type="ORF">BJBARM4_0565</name>
</gene>
<evidence type="ECO:0000256" key="1">
    <source>
        <dbReference type="ARBA" id="ARBA00005163"/>
    </source>
</evidence>
<feature type="active site" evidence="7">
    <location>
        <position position="319"/>
    </location>
</feature>
<dbReference type="InterPro" id="IPR024176">
    <property type="entry name" value="Citrate_synthase_bac-typ"/>
</dbReference>
<evidence type="ECO:0000256" key="4">
    <source>
        <dbReference type="ARBA" id="ARBA00022679"/>
    </source>
</evidence>
<dbReference type="PANTHER" id="PTHR11739:SF4">
    <property type="entry name" value="CITRATE SYNTHASE, PEROXISOMAL"/>
    <property type="match status" value="1"/>
</dbReference>
<comment type="catalytic activity">
    <reaction evidence="5 6">
        <text>oxaloacetate + acetyl-CoA + H2O = citrate + CoA + H(+)</text>
        <dbReference type="Rhea" id="RHEA:16845"/>
        <dbReference type="ChEBI" id="CHEBI:15377"/>
        <dbReference type="ChEBI" id="CHEBI:15378"/>
        <dbReference type="ChEBI" id="CHEBI:16452"/>
        <dbReference type="ChEBI" id="CHEBI:16947"/>
        <dbReference type="ChEBI" id="CHEBI:57287"/>
        <dbReference type="ChEBI" id="CHEBI:57288"/>
        <dbReference type="EC" id="2.3.3.16"/>
    </reaction>
</comment>
<evidence type="ECO:0000313" key="10">
    <source>
        <dbReference type="Proteomes" id="UP000009375"/>
    </source>
</evidence>
<evidence type="ECO:0000256" key="5">
    <source>
        <dbReference type="ARBA" id="ARBA00049288"/>
    </source>
</evidence>
<dbReference type="InterPro" id="IPR019810">
    <property type="entry name" value="Citrate_synthase_AS"/>
</dbReference>
<evidence type="ECO:0000256" key="7">
    <source>
        <dbReference type="PIRSR" id="PIRSR001369-1"/>
    </source>
</evidence>
<feature type="active site" evidence="7">
    <location>
        <position position="262"/>
    </location>
</feature>
<dbReference type="InterPro" id="IPR016143">
    <property type="entry name" value="Citrate_synth-like_sm_a-sub"/>
</dbReference>
<dbReference type="Pfam" id="PF00285">
    <property type="entry name" value="Citrate_synt"/>
    <property type="match status" value="1"/>
</dbReference>
<dbReference type="AlphaFoldDB" id="D2EFP4"/>
<dbReference type="EC" id="2.3.3.16" evidence="6"/>
<dbReference type="SUPFAM" id="SSF48256">
    <property type="entry name" value="Citrate synthase"/>
    <property type="match status" value="1"/>
</dbReference>
<evidence type="ECO:0000256" key="6">
    <source>
        <dbReference type="PIRNR" id="PIRNR001369"/>
    </source>
</evidence>
<reference evidence="9 10" key="1">
    <citation type="journal article" date="2010" name="Proc. Natl. Acad. Sci. U.S.A.">
        <title>Enigmatic, ultrasmall, uncultivated Archaea.</title>
        <authorList>
            <person name="Baker B.J."/>
            <person name="Comolli L.R."/>
            <person name="Dick G.J."/>
            <person name="Hauser L.J."/>
            <person name="Hyatt D."/>
            <person name="Dill B.D."/>
            <person name="Land M.L."/>
            <person name="Verberkmoes N.C."/>
            <person name="Hettich R.L."/>
            <person name="Banfield J.F."/>
        </authorList>
    </citation>
    <scope>NUCLEOTIDE SEQUENCE [LARGE SCALE GENOMIC DNA]</scope>
</reference>
<dbReference type="PANTHER" id="PTHR11739">
    <property type="entry name" value="CITRATE SYNTHASE"/>
    <property type="match status" value="1"/>
</dbReference>
<proteinExistence type="inferred from homology"/>
<protein>
    <recommendedName>
        <fullName evidence="6 8">Citrate synthase</fullName>
        <ecNumber evidence="6">2.3.3.16</ecNumber>
    </recommendedName>
</protein>
<evidence type="ECO:0000313" key="9">
    <source>
        <dbReference type="EMBL" id="EEZ92818.1"/>
    </source>
</evidence>